<evidence type="ECO:0008006" key="3">
    <source>
        <dbReference type="Google" id="ProtNLM"/>
    </source>
</evidence>
<organism evidence="1 2">
    <name type="scientific">Gordonia effusa NBRC 100432</name>
    <dbReference type="NCBI Taxonomy" id="1077974"/>
    <lineage>
        <taxon>Bacteria</taxon>
        <taxon>Bacillati</taxon>
        <taxon>Actinomycetota</taxon>
        <taxon>Actinomycetes</taxon>
        <taxon>Mycobacteriales</taxon>
        <taxon>Gordoniaceae</taxon>
        <taxon>Gordonia</taxon>
    </lineage>
</organism>
<name>H0QY05_9ACTN</name>
<dbReference type="InterPro" id="IPR024495">
    <property type="entry name" value="DUF2771"/>
</dbReference>
<accession>H0QY05</accession>
<evidence type="ECO:0000313" key="1">
    <source>
        <dbReference type="EMBL" id="GAB17706.1"/>
    </source>
</evidence>
<protein>
    <recommendedName>
        <fullName evidence="3">DUF2771 domain-containing protein</fullName>
    </recommendedName>
</protein>
<sequence length="177" mass="19258">MNFTAAEKKTLAILAAIALLFGAIVVGGAASLAHNTESDHRPYMQIAVGDELTRVYPIVWCDVLMRECDPPLRSKSTRTKSHVPVNVGQTALVSVSAEIADSPWALIAEYYTPRGITRDEPVYRSGTQYTVALHSTLDRTLINVEIQAPSAVNTDQGFVVRGFLAADTTPKRETAEQ</sequence>
<dbReference type="RefSeq" id="WP_007317043.1">
    <property type="nucleotide sequence ID" value="NZ_BAEH01000037.1"/>
</dbReference>
<proteinExistence type="predicted"/>
<dbReference type="Pfam" id="PF10969">
    <property type="entry name" value="DUF2771"/>
    <property type="match status" value="1"/>
</dbReference>
<dbReference type="Proteomes" id="UP000035034">
    <property type="component" value="Unassembled WGS sequence"/>
</dbReference>
<comment type="caution">
    <text evidence="1">The sequence shown here is derived from an EMBL/GenBank/DDBJ whole genome shotgun (WGS) entry which is preliminary data.</text>
</comment>
<dbReference type="EMBL" id="BAEH01000037">
    <property type="protein sequence ID" value="GAB17706.1"/>
    <property type="molecule type" value="Genomic_DNA"/>
</dbReference>
<keyword evidence="2" id="KW-1185">Reference proteome</keyword>
<dbReference type="AlphaFoldDB" id="H0QY05"/>
<evidence type="ECO:0000313" key="2">
    <source>
        <dbReference type="Proteomes" id="UP000035034"/>
    </source>
</evidence>
<gene>
    <name evidence="1" type="ORF">GOEFS_037_00090</name>
</gene>
<dbReference type="STRING" id="1077974.GOEFS_037_00090"/>
<dbReference type="eggNOG" id="ENOG5033EZJ">
    <property type="taxonomic scope" value="Bacteria"/>
</dbReference>
<reference evidence="1 2" key="1">
    <citation type="submission" date="2011-12" db="EMBL/GenBank/DDBJ databases">
        <title>Whole genome shotgun sequence of Gordonia effusa NBRC 100432.</title>
        <authorList>
            <person name="Yoshida I."/>
            <person name="Takarada H."/>
            <person name="Hosoyama A."/>
            <person name="Tsuchikane K."/>
            <person name="Katsumata H."/>
            <person name="Yamazaki S."/>
            <person name="Fujita N."/>
        </authorList>
    </citation>
    <scope>NUCLEOTIDE SEQUENCE [LARGE SCALE GENOMIC DNA]</scope>
    <source>
        <strain evidence="1 2">NBRC 100432</strain>
    </source>
</reference>